<evidence type="ECO:0000256" key="5">
    <source>
        <dbReference type="SAM" id="MobiDB-lite"/>
    </source>
</evidence>
<keyword evidence="8" id="KW-1185">Reference proteome</keyword>
<evidence type="ECO:0000256" key="3">
    <source>
        <dbReference type="ARBA" id="ARBA00022989"/>
    </source>
</evidence>
<dbReference type="InParanoid" id="A2EE09"/>
<dbReference type="KEGG" id="tva:4767037"/>
<keyword evidence="2 6" id="KW-0812">Transmembrane</keyword>
<dbReference type="GO" id="GO:0051015">
    <property type="term" value="F:actin filament binding"/>
    <property type="evidence" value="ECO:0000318"/>
    <property type="project" value="GO_Central"/>
</dbReference>
<dbReference type="GO" id="GO:0030036">
    <property type="term" value="P:actin cytoskeleton organization"/>
    <property type="evidence" value="ECO:0000318"/>
    <property type="project" value="GO_Central"/>
</dbReference>
<dbReference type="Proteomes" id="UP000001542">
    <property type="component" value="Unassembled WGS sequence"/>
</dbReference>
<proteinExistence type="predicted"/>
<sequence length="426" mass="45879">MGLNSYSISSSTTCSIPIKTLIVFTQSDSIIGDAIVGSKSLSILGSSGIKAIAFLENGKLKLSSTSGTQTCKFIAYDYSKAEDYCTYVTILSGKVKYTLSPAGSYTYCIVSAFSEVQLKIETDEQNHYSYNVNNLMEYGQTSSDETVTSPVITYAGQYYTYSSTIKFNLSGSSSDESFIIDGSESKYDFYTISSTSSSQMNTGDAVGKASIGGLKPWAIALIVIFVIIAFIVIIVLICVCCCDKRCCCCSSSKVSASKEENNARPAQRESTSNNNNTAYPAQRISQSNNNNSAYPAQMASSSNNNSKARPVQRVEETNSTTIKVNVVNTTYIAPPPSQPPQPQQTQPNYIPPPPQTPVYVAPPHQSVYGVPPQQPVYGVPPQQPVYGAPPPVYGAPPQQPAAYIAPAPAPSYSAPETKDNYYNPYN</sequence>
<evidence type="ECO:0000256" key="6">
    <source>
        <dbReference type="SAM" id="Phobius"/>
    </source>
</evidence>
<reference evidence="7" key="1">
    <citation type="submission" date="2006-10" db="EMBL/GenBank/DDBJ databases">
        <authorList>
            <person name="Amadeo P."/>
            <person name="Zhao Q."/>
            <person name="Wortman J."/>
            <person name="Fraser-Liggett C."/>
            <person name="Carlton J."/>
        </authorList>
    </citation>
    <scope>NUCLEOTIDE SEQUENCE</scope>
    <source>
        <strain evidence="7">G3</strain>
    </source>
</reference>
<comment type="subcellular location">
    <subcellularLocation>
        <location evidence="1">Membrane</location>
    </subcellularLocation>
</comment>
<dbReference type="AlphaFoldDB" id="A2EE09"/>
<name>A2EE09_TRIV3</name>
<dbReference type="PANTHER" id="PTHR31395">
    <property type="entry name" value="SHISA"/>
    <property type="match status" value="1"/>
</dbReference>
<feature type="compositionally biased region" description="Polar residues" evidence="5">
    <location>
        <begin position="268"/>
        <end position="307"/>
    </location>
</feature>
<dbReference type="GO" id="GO:0005856">
    <property type="term" value="C:cytoskeleton"/>
    <property type="evidence" value="ECO:0000318"/>
    <property type="project" value="GO_Central"/>
</dbReference>
<feature type="compositionally biased region" description="Low complexity" evidence="5">
    <location>
        <begin position="357"/>
        <end position="380"/>
    </location>
</feature>
<evidence type="ECO:0000256" key="4">
    <source>
        <dbReference type="ARBA" id="ARBA00023136"/>
    </source>
</evidence>
<feature type="compositionally biased region" description="Pro residues" evidence="5">
    <location>
        <begin position="333"/>
        <end position="342"/>
    </location>
</feature>
<evidence type="ECO:0000256" key="2">
    <source>
        <dbReference type="ARBA" id="ARBA00022692"/>
    </source>
</evidence>
<keyword evidence="4 6" id="KW-0472">Membrane</keyword>
<organism evidence="7 8">
    <name type="scientific">Trichomonas vaginalis (strain ATCC PRA-98 / G3)</name>
    <dbReference type="NCBI Taxonomy" id="412133"/>
    <lineage>
        <taxon>Eukaryota</taxon>
        <taxon>Metamonada</taxon>
        <taxon>Parabasalia</taxon>
        <taxon>Trichomonadida</taxon>
        <taxon>Trichomonadidae</taxon>
        <taxon>Trichomonas</taxon>
    </lineage>
</organism>
<evidence type="ECO:0000256" key="1">
    <source>
        <dbReference type="ARBA" id="ARBA00004370"/>
    </source>
</evidence>
<dbReference type="VEuPathDB" id="TrichDB:TVAG_230810"/>
<dbReference type="EMBL" id="DS113364">
    <property type="protein sequence ID" value="EAY09121.1"/>
    <property type="molecule type" value="Genomic_DNA"/>
</dbReference>
<protein>
    <submittedName>
        <fullName evidence="7">Uncharacterized protein</fullName>
    </submittedName>
</protein>
<evidence type="ECO:0000313" key="8">
    <source>
        <dbReference type="Proteomes" id="UP000001542"/>
    </source>
</evidence>
<dbReference type="VEuPathDB" id="TrichDB:TVAGG3_0889990"/>
<feature type="region of interest" description="Disordered" evidence="5">
    <location>
        <begin position="258"/>
        <end position="383"/>
    </location>
</feature>
<dbReference type="PANTHER" id="PTHR31395:SF23">
    <property type="entry name" value="GEO05642P1"/>
    <property type="match status" value="1"/>
</dbReference>
<gene>
    <name evidence="7" type="ORF">TVAG_230810</name>
</gene>
<dbReference type="STRING" id="5722.A2EE09"/>
<dbReference type="RefSeq" id="XP_001321344.1">
    <property type="nucleotide sequence ID" value="XM_001321309.1"/>
</dbReference>
<dbReference type="InterPro" id="IPR026910">
    <property type="entry name" value="Shisa"/>
</dbReference>
<keyword evidence="3 6" id="KW-1133">Transmembrane helix</keyword>
<evidence type="ECO:0000313" key="7">
    <source>
        <dbReference type="EMBL" id="EAY09121.1"/>
    </source>
</evidence>
<feature type="compositionally biased region" description="Polar residues" evidence="5">
    <location>
        <begin position="317"/>
        <end position="331"/>
    </location>
</feature>
<reference evidence="7" key="2">
    <citation type="journal article" date="2007" name="Science">
        <title>Draft genome sequence of the sexually transmitted pathogen Trichomonas vaginalis.</title>
        <authorList>
            <person name="Carlton J.M."/>
            <person name="Hirt R.P."/>
            <person name="Silva J.C."/>
            <person name="Delcher A.L."/>
            <person name="Schatz M."/>
            <person name="Zhao Q."/>
            <person name="Wortman J.R."/>
            <person name="Bidwell S.L."/>
            <person name="Alsmark U.C.M."/>
            <person name="Besteiro S."/>
            <person name="Sicheritz-Ponten T."/>
            <person name="Noel C.J."/>
            <person name="Dacks J.B."/>
            <person name="Foster P.G."/>
            <person name="Simillion C."/>
            <person name="Van de Peer Y."/>
            <person name="Miranda-Saavedra D."/>
            <person name="Barton G.J."/>
            <person name="Westrop G.D."/>
            <person name="Mueller S."/>
            <person name="Dessi D."/>
            <person name="Fiori P.L."/>
            <person name="Ren Q."/>
            <person name="Paulsen I."/>
            <person name="Zhang H."/>
            <person name="Bastida-Corcuera F.D."/>
            <person name="Simoes-Barbosa A."/>
            <person name="Brown M.T."/>
            <person name="Hayes R.D."/>
            <person name="Mukherjee M."/>
            <person name="Okumura C.Y."/>
            <person name="Schneider R."/>
            <person name="Smith A.J."/>
            <person name="Vanacova S."/>
            <person name="Villalvazo M."/>
            <person name="Haas B.J."/>
            <person name="Pertea M."/>
            <person name="Feldblyum T.V."/>
            <person name="Utterback T.R."/>
            <person name="Shu C.L."/>
            <person name="Osoegawa K."/>
            <person name="de Jong P.J."/>
            <person name="Hrdy I."/>
            <person name="Horvathova L."/>
            <person name="Zubacova Z."/>
            <person name="Dolezal P."/>
            <person name="Malik S.B."/>
            <person name="Logsdon J.M. Jr."/>
            <person name="Henze K."/>
            <person name="Gupta A."/>
            <person name="Wang C.C."/>
            <person name="Dunne R.L."/>
            <person name="Upcroft J.A."/>
            <person name="Upcroft P."/>
            <person name="White O."/>
            <person name="Salzberg S.L."/>
            <person name="Tang P."/>
            <person name="Chiu C.-H."/>
            <person name="Lee Y.-S."/>
            <person name="Embley T.M."/>
            <person name="Coombs G.H."/>
            <person name="Mottram J.C."/>
            <person name="Tachezy J."/>
            <person name="Fraser-Liggett C.M."/>
            <person name="Johnson P.J."/>
        </authorList>
    </citation>
    <scope>NUCLEOTIDE SEQUENCE [LARGE SCALE GENOMIC DNA]</scope>
    <source>
        <strain evidence="7">G3</strain>
    </source>
</reference>
<dbReference type="GO" id="GO:0016020">
    <property type="term" value="C:membrane"/>
    <property type="evidence" value="ECO:0007669"/>
    <property type="project" value="UniProtKB-SubCell"/>
</dbReference>
<accession>A2EE09</accession>
<feature type="transmembrane region" description="Helical" evidence="6">
    <location>
        <begin position="217"/>
        <end position="237"/>
    </location>
</feature>
<dbReference type="VEuPathDB" id="TrichDB:TVAG_151820"/>